<dbReference type="PANTHER" id="PTHR34319:SF7">
    <property type="entry name" value="HNH ENDONUCLEASE DOMAIN-CONTAINING PROTEIN"/>
    <property type="match status" value="1"/>
</dbReference>
<dbReference type="Gene3D" id="2.30.110.20">
    <property type="entry name" value="Hcp1-like"/>
    <property type="match status" value="1"/>
</dbReference>
<protein>
    <recommendedName>
        <fullName evidence="1">T6SS Phospholipase effector Tle1-like catalytic domain-containing protein</fullName>
    </recommendedName>
</protein>
<gene>
    <name evidence="2" type="ORF">ENKO_01850</name>
</gene>
<dbReference type="InterPro" id="IPR052947">
    <property type="entry name" value="T6SS_Hcp1_domain"/>
</dbReference>
<feature type="domain" description="T6SS Phospholipase effector Tle1-like catalytic" evidence="1">
    <location>
        <begin position="368"/>
        <end position="455"/>
    </location>
</feature>
<dbReference type="EMBL" id="AP024590">
    <property type="protein sequence ID" value="BCU53591.1"/>
    <property type="molecule type" value="Genomic_DNA"/>
</dbReference>
<dbReference type="NCBIfam" id="TIGR03344">
    <property type="entry name" value="VI_effect_Hcp1"/>
    <property type="match status" value="1"/>
</dbReference>
<proteinExistence type="predicted"/>
<sequence>MGDIVYLTITGERQGNISLRCGTPASIGNRFQYRHEDEILCLSLAQWVSGSGQHAKFYGLQFSKLIDKCSPLLMNAINENERLTLNFHFYRTNRYGKLERYYHIELRGASIKQIRTCFGANEFDSETVNVSYEYISCKHLIASTEFSDLILPDNYNRLFPPEAPIVPTQPAQEITLTLGIFFDGTGNNAVNTQNMLEVFKAKHYQITDPDAVSILEKSAEEKMGITGVGAISYTGYYTNVYWLSTLYKTDLPLSLKGIQQGIYIEGIGTEQGKPDSVFGSGLGIYDTGVIAKTDKAVSQIIPAMYLKIKDILNQILNEKLIVKNIQFDVFGFSRGATAARHFANRIQSEDPAIIAAIKQGLGSVTYTGSPAGKVRFIGIMDSVAAIGTPTNGLNPHSADTGEVNIQLRPGVAEKVFHITALNECRFNFALNSVRPAWPELALPGVHSDIGGGYLPVMRENVFLSRPQAETVSYDLPDEKTQVYQDALDQLSDIAASTSTAPLMRTHKVTTKVWDTGISAPDRYDQRQKRTFAALTMLNRIVKNDWAKVVLRIMMEAAQEAGVIFNDANKIKGLVIPAELTPYFEKARQQAKAVRQGRFPVPFLPDEIDAIAKDYIHCSANWNAVKLDTDGAIHGGGQMTEILGFVNRPDVDWRRTIYNMDGKNR</sequence>
<dbReference type="SUPFAM" id="SSF141452">
    <property type="entry name" value="Hcp1-like"/>
    <property type="match status" value="1"/>
</dbReference>
<dbReference type="AlphaFoldDB" id="A0AA86INB8"/>
<dbReference type="RefSeq" id="WP_088221098.1">
    <property type="nucleotide sequence ID" value="NZ_AP024590.1"/>
</dbReference>
<dbReference type="Pfam" id="PF09994">
    <property type="entry name" value="T6SS_Tle1-like_cat"/>
    <property type="match status" value="1"/>
</dbReference>
<dbReference type="Pfam" id="PF05638">
    <property type="entry name" value="T6SS_HCP"/>
    <property type="match status" value="1"/>
</dbReference>
<dbReference type="InterPro" id="IPR036624">
    <property type="entry name" value="Hcp1-lik_sf"/>
</dbReference>
<evidence type="ECO:0000313" key="2">
    <source>
        <dbReference type="EMBL" id="BCU53591.1"/>
    </source>
</evidence>
<dbReference type="InterPro" id="IPR008514">
    <property type="entry name" value="T6SS_Hcp"/>
</dbReference>
<evidence type="ECO:0000259" key="1">
    <source>
        <dbReference type="Pfam" id="PF09994"/>
    </source>
</evidence>
<accession>A0AA86INB8</accession>
<dbReference type="InterPro" id="IPR018712">
    <property type="entry name" value="Tle1-like_cat"/>
</dbReference>
<organism evidence="2 3">
    <name type="scientific">Enterobacter kobei</name>
    <dbReference type="NCBI Taxonomy" id="208224"/>
    <lineage>
        <taxon>Bacteria</taxon>
        <taxon>Pseudomonadati</taxon>
        <taxon>Pseudomonadota</taxon>
        <taxon>Gammaproteobacteria</taxon>
        <taxon>Enterobacterales</taxon>
        <taxon>Enterobacteriaceae</taxon>
        <taxon>Enterobacter</taxon>
        <taxon>Enterobacter cloacae complex</taxon>
    </lineage>
</organism>
<dbReference type="PANTHER" id="PTHR34319">
    <property type="entry name" value="MAJOR EXPORTED PROTEIN"/>
    <property type="match status" value="1"/>
</dbReference>
<evidence type="ECO:0000313" key="3">
    <source>
        <dbReference type="Proteomes" id="UP000682928"/>
    </source>
</evidence>
<reference evidence="2" key="1">
    <citation type="submission" date="2021-04" db="EMBL/GenBank/DDBJ databases">
        <title>Difference and commonality of drug resistance evolution in various bacteria. and drug sensitivity profiles.</title>
        <authorList>
            <person name="Maeda T."/>
            <person name="Shibai A."/>
            <person name="Kawada K."/>
            <person name="Kotani H."/>
            <person name="Tarusawa Y."/>
            <person name="Tanabe K."/>
            <person name="Furusawa C."/>
        </authorList>
    </citation>
    <scope>NUCLEOTIDE SEQUENCE</scope>
    <source>
        <strain evidence="2">JCM 8580</strain>
    </source>
</reference>
<dbReference type="Proteomes" id="UP000682928">
    <property type="component" value="Chromosome"/>
</dbReference>
<name>A0AA86INB8_9ENTR</name>